<sequence length="705" mass="80287">MFHAWLAWDSCPHVANLGFGFVAHAFAVYQRGCTSAPPICPTVSRNRLQMHDLLQEMGLEIVRQESEKEPGRRSRLWDHKEIRHILNDNKAFEALDMSTKVQLPDGLDYLPKKLKYLYWRNYPLRTLPSNFKPKNLVELNLPYGHKVVQIWEGKKRAFKLKFINLSHSQCHIKIPDPSETPNLERIDILNCTNPACVLSSITNFNHLKFPQISGNIIDLILTETAIEEVPSSTECLTNLQYLFLCSCKKLKRVSTSICKFKSLVWLSLNKCLNLESFPESMEKMEHLNRINLGRTTITEQLPSSFENVEGLETQCLECCSELDNLPGNIGNFKFKCMDAHGLAISQLPSISSGYSDLTAIPQEIGCLSSLECLNLGGNNFEGLPASIKQISRLECLDLSYCNSLQSLPELPLHLEVLLATNCKRLQSLPEIPSCLEELDASVLEKLSKHSFGEEYRIWSIKFNFTNCLKLMNEEANKKNLADSRLRIQHMAIASLRLFWELRQFSLPLNRYHPLEHRENLRGATIILPGNNVPEWFINRSSGSEITLQLPQHCCQNLMGFAVCAVLQQIDEERDCFFVDFLMKTLSGRKIVRCYETIALRRQVTKTNVILGFRPLRNVGFPDDNNRTVVPFKFSSQYYVVKCCGVCPVYASPNETKPNTITLNFATEISKLDDRATASESESSSGEEELEPSPNRLFRDDHVNIS</sequence>
<comment type="caution">
    <text evidence="1">The sequence shown here is derived from an EMBL/GenBank/DDBJ whole genome shotgun (WGS) entry which is preliminary data.</text>
</comment>
<gene>
    <name evidence="1" type="ORF">KPL71_009144</name>
</gene>
<organism evidence="1 2">
    <name type="scientific">Citrus sinensis</name>
    <name type="common">Sweet orange</name>
    <name type="synonym">Citrus aurantium var. sinensis</name>
    <dbReference type="NCBI Taxonomy" id="2711"/>
    <lineage>
        <taxon>Eukaryota</taxon>
        <taxon>Viridiplantae</taxon>
        <taxon>Streptophyta</taxon>
        <taxon>Embryophyta</taxon>
        <taxon>Tracheophyta</taxon>
        <taxon>Spermatophyta</taxon>
        <taxon>Magnoliopsida</taxon>
        <taxon>eudicotyledons</taxon>
        <taxon>Gunneridae</taxon>
        <taxon>Pentapetalae</taxon>
        <taxon>rosids</taxon>
        <taxon>malvids</taxon>
        <taxon>Sapindales</taxon>
        <taxon>Rutaceae</taxon>
        <taxon>Aurantioideae</taxon>
        <taxon>Citrus</taxon>
    </lineage>
</organism>
<dbReference type="Proteomes" id="UP000829398">
    <property type="component" value="Chromosome 3"/>
</dbReference>
<evidence type="ECO:0000313" key="2">
    <source>
        <dbReference type="Proteomes" id="UP000829398"/>
    </source>
</evidence>
<protein>
    <submittedName>
        <fullName evidence="1">Disease resistance-like protein DSC1</fullName>
    </submittedName>
</protein>
<name>A0ACB8MB09_CITSI</name>
<evidence type="ECO:0000313" key="1">
    <source>
        <dbReference type="EMBL" id="KAH9782984.1"/>
    </source>
</evidence>
<accession>A0ACB8MB09</accession>
<keyword evidence="2" id="KW-1185">Reference proteome</keyword>
<dbReference type="EMBL" id="CM039172">
    <property type="protein sequence ID" value="KAH9782984.1"/>
    <property type="molecule type" value="Genomic_DNA"/>
</dbReference>
<reference evidence="2" key="1">
    <citation type="journal article" date="2023" name="Hortic. Res.">
        <title>A chromosome-level phased genome enabling allele-level studies in sweet orange: a case study on citrus Huanglongbing tolerance.</title>
        <authorList>
            <person name="Wu B."/>
            <person name="Yu Q."/>
            <person name="Deng Z."/>
            <person name="Duan Y."/>
            <person name="Luo F."/>
            <person name="Gmitter F. Jr."/>
        </authorList>
    </citation>
    <scope>NUCLEOTIDE SEQUENCE [LARGE SCALE GENOMIC DNA]</scope>
    <source>
        <strain evidence="2">cv. Valencia</strain>
    </source>
</reference>
<proteinExistence type="predicted"/>